<dbReference type="SUPFAM" id="SSF75625">
    <property type="entry name" value="YebC-like"/>
    <property type="match status" value="1"/>
</dbReference>
<name>A0A2A9PFG2_OPHUN</name>
<dbReference type="Pfam" id="PF01709">
    <property type="entry name" value="Transcrip_reg"/>
    <property type="match status" value="1"/>
</dbReference>
<evidence type="ECO:0000259" key="2">
    <source>
        <dbReference type="Pfam" id="PF01709"/>
    </source>
</evidence>
<dbReference type="STRING" id="268505.A0A2A9PFG2"/>
<dbReference type="InterPro" id="IPR017856">
    <property type="entry name" value="Integrase-like_N"/>
</dbReference>
<accession>A0A2A9PFG2</accession>
<dbReference type="InterPro" id="IPR048300">
    <property type="entry name" value="TACO1_YebC-like_2nd/3rd_dom"/>
</dbReference>
<dbReference type="PANTHER" id="PTHR12532">
    <property type="entry name" value="TRANSLATIONAL ACTIVATOR OF CYTOCHROME C OXIDASE 1"/>
    <property type="match status" value="1"/>
</dbReference>
<dbReference type="InterPro" id="IPR002876">
    <property type="entry name" value="Transcrip_reg_TACO1-like"/>
</dbReference>
<dbReference type="Pfam" id="PF20772">
    <property type="entry name" value="TACO1_YebC_N"/>
    <property type="match status" value="1"/>
</dbReference>
<dbReference type="GO" id="GO:0005739">
    <property type="term" value="C:mitochondrion"/>
    <property type="evidence" value="ECO:0007669"/>
    <property type="project" value="TreeGrafter"/>
</dbReference>
<dbReference type="AlphaFoldDB" id="A0A2A9PFG2"/>
<evidence type="ECO:0000256" key="1">
    <source>
        <dbReference type="ARBA" id="ARBA00008724"/>
    </source>
</evidence>
<sequence>MYRASISTRRSSTLSTVIRWQCRQPFVTTATLLSGHNKWSKTKHIKAATDKKKVANRGTFAKLIATLSRINGDDLTCNPELVRAISAATKAQVPKSVVDAAIARGQGKSPTGQQLITLTYEFLVPPNITMIAEIETDNKARALQDLNQVVKKNGARVSSTAHNFKRLGRIILEAKDEELSLATVMGEALSYDVTIDATEVGDGRFEILLDPMGISEVTRDITRVLEVNVVESDLVYIPNRETVTTVNSGETAKSLALFLSSLRECPDVKAVYANVGRGDIGYDEWSMLTEHLDTYHINR</sequence>
<dbReference type="InterPro" id="IPR029072">
    <property type="entry name" value="YebC-like"/>
</dbReference>
<dbReference type="OrthoDB" id="2017544at2759"/>
<dbReference type="Proteomes" id="UP000037136">
    <property type="component" value="Unassembled WGS sequence"/>
</dbReference>
<evidence type="ECO:0000313" key="4">
    <source>
        <dbReference type="EMBL" id="PFH59620.1"/>
    </source>
</evidence>
<comment type="similarity">
    <text evidence="1">Belongs to the TACO1 family.</text>
</comment>
<dbReference type="Gene3D" id="3.30.70.980">
    <property type="match status" value="2"/>
</dbReference>
<evidence type="ECO:0000259" key="3">
    <source>
        <dbReference type="Pfam" id="PF20772"/>
    </source>
</evidence>
<evidence type="ECO:0000313" key="5">
    <source>
        <dbReference type="Proteomes" id="UP000037136"/>
    </source>
</evidence>
<proteinExistence type="inferred from homology"/>
<dbReference type="Gene3D" id="1.10.10.200">
    <property type="match status" value="1"/>
</dbReference>
<organism evidence="4 5">
    <name type="scientific">Ophiocordyceps unilateralis</name>
    <name type="common">Zombie-ant fungus</name>
    <name type="synonym">Torrubia unilateralis</name>
    <dbReference type="NCBI Taxonomy" id="268505"/>
    <lineage>
        <taxon>Eukaryota</taxon>
        <taxon>Fungi</taxon>
        <taxon>Dikarya</taxon>
        <taxon>Ascomycota</taxon>
        <taxon>Pezizomycotina</taxon>
        <taxon>Sordariomycetes</taxon>
        <taxon>Hypocreomycetidae</taxon>
        <taxon>Hypocreales</taxon>
        <taxon>Ophiocordycipitaceae</taxon>
        <taxon>Ophiocordyceps</taxon>
    </lineage>
</organism>
<comment type="caution">
    <text evidence="4">The sequence shown here is derived from an EMBL/GenBank/DDBJ whole genome shotgun (WGS) entry which is preliminary data.</text>
</comment>
<gene>
    <name evidence="4" type="ORF">XA68_12082</name>
</gene>
<protein>
    <submittedName>
        <fullName evidence="4">Uncharacterized protein</fullName>
    </submittedName>
</protein>
<dbReference type="InterPro" id="IPR049083">
    <property type="entry name" value="TACO1_YebC_N"/>
</dbReference>
<feature type="domain" description="TACO1/YebC-like second and third" evidence="2">
    <location>
        <begin position="117"/>
        <end position="275"/>
    </location>
</feature>
<dbReference type="EMBL" id="LAZP02000185">
    <property type="protein sequence ID" value="PFH59620.1"/>
    <property type="molecule type" value="Genomic_DNA"/>
</dbReference>
<feature type="domain" description="TACO1/YebC-like N-terminal" evidence="3">
    <location>
        <begin position="37"/>
        <end position="108"/>
    </location>
</feature>
<dbReference type="PANTHER" id="PTHR12532:SF0">
    <property type="entry name" value="TRANSLATIONAL ACTIVATOR OF CYTOCHROME C OXIDASE 1"/>
    <property type="match status" value="1"/>
</dbReference>
<reference evidence="4 5" key="2">
    <citation type="journal article" date="2017" name="Sci. Rep.">
        <title>Ant-infecting Ophiocordyceps genomes reveal a high diversity of potential behavioral manipulation genes and a possible major role for enterotoxins.</title>
        <authorList>
            <person name="de Bekker C."/>
            <person name="Ohm R.A."/>
            <person name="Evans H.C."/>
            <person name="Brachmann A."/>
            <person name="Hughes D.P."/>
        </authorList>
    </citation>
    <scope>NUCLEOTIDE SEQUENCE [LARGE SCALE GENOMIC DNA]</scope>
    <source>
        <strain evidence="4 5">SC16a</strain>
    </source>
</reference>
<reference evidence="4 5" key="1">
    <citation type="journal article" date="2015" name="BMC Genomics">
        <title>Gene expression during zombie ant biting behavior reflects the complexity underlying fungal parasitic behavioral manipulation.</title>
        <authorList>
            <person name="de Bekker C."/>
            <person name="Ohm R.A."/>
            <person name="Loreto R.G."/>
            <person name="Sebastian A."/>
            <person name="Albert I."/>
            <person name="Merrow M."/>
            <person name="Brachmann A."/>
            <person name="Hughes D.P."/>
        </authorList>
    </citation>
    <scope>NUCLEOTIDE SEQUENCE [LARGE SCALE GENOMIC DNA]</scope>
    <source>
        <strain evidence="4 5">SC16a</strain>
    </source>
</reference>
<dbReference type="InterPro" id="IPR026564">
    <property type="entry name" value="Transcrip_reg_TACO1-like_dom3"/>
</dbReference>
<keyword evidence="5" id="KW-1185">Reference proteome</keyword>